<dbReference type="STRING" id="1121429.SAMN02745133_00493"/>
<dbReference type="NCBIfam" id="TIGR02677">
    <property type="entry name" value="TIGR02677 family protein"/>
    <property type="match status" value="1"/>
</dbReference>
<dbReference type="EMBL" id="FQUY01000002">
    <property type="protein sequence ID" value="SHE48769.1"/>
    <property type="molecule type" value="Genomic_DNA"/>
</dbReference>
<proteinExistence type="predicted"/>
<dbReference type="OrthoDB" id="1639410at2"/>
<dbReference type="RefSeq" id="WP_073235215.1">
    <property type="nucleotide sequence ID" value="NZ_FQUY01000002.1"/>
</dbReference>
<sequence length="498" mass="59543">MDDNLLKPVPEVTYLTSNIAWRYRAILRYFYLQHEQLRYYLFPEEVLEYLKESPHFADYTEENLQQDLNQLVNWKNLIPRQDTGKVYSIEDFKKKRFRYQCTPYTIEIERMVQRLEQMGQSFGGSLEKTFFIRILEALLKLTPDTGEDIYRKINKLSNEELNMVWDDLQGNFKNLTENAADYLAYLQSEKIEEMMMTEAFLAYKDALTEYLRNFMTVLQRTSFRIEVLLERIPAELIELIAGRLADHYLSIPRLEEQPSRDKLVQNYLLQWQGFKNWFLGREGRDGDLVFLQNATTETIRRITRFAQRLGERHHNFKSRRRDYLHLAEWFNRCRDLKEAHKLSACVFGVFHSRHLYAGVKETENIYAEIWHEKPTELTLKPRVRTYREKTKTGAVESHQEEKQQLLEQYLREKETEQRLIDQIIQGDRIVPAELPQIDPFIRKTLLNWIGKCMTNPQLTGKTENGRLIRLSLIDDREITLRSPDGDLRMPNYLIQFLN</sequence>
<keyword evidence="2" id="KW-1185">Reference proteome</keyword>
<evidence type="ECO:0000313" key="2">
    <source>
        <dbReference type="Proteomes" id="UP000184148"/>
    </source>
</evidence>
<reference evidence="2" key="1">
    <citation type="submission" date="2016-11" db="EMBL/GenBank/DDBJ databases">
        <authorList>
            <person name="Varghese N."/>
            <person name="Submissions S."/>
        </authorList>
    </citation>
    <scope>NUCLEOTIDE SEQUENCE [LARGE SCALE GENOMIC DNA]</scope>
    <source>
        <strain evidence="2">DSM 12395</strain>
    </source>
</reference>
<evidence type="ECO:0000313" key="1">
    <source>
        <dbReference type="EMBL" id="SHE48769.1"/>
    </source>
</evidence>
<dbReference type="InterPro" id="IPR013493">
    <property type="entry name" value="CHP02677"/>
</dbReference>
<dbReference type="Proteomes" id="UP000184148">
    <property type="component" value="Unassembled WGS sequence"/>
</dbReference>
<organism evidence="1 2">
    <name type="scientific">Desulforamulus putei DSM 12395</name>
    <dbReference type="NCBI Taxonomy" id="1121429"/>
    <lineage>
        <taxon>Bacteria</taxon>
        <taxon>Bacillati</taxon>
        <taxon>Bacillota</taxon>
        <taxon>Clostridia</taxon>
        <taxon>Eubacteriales</taxon>
        <taxon>Peptococcaceae</taxon>
        <taxon>Desulforamulus</taxon>
    </lineage>
</organism>
<name>A0A1M4TWC0_9FIRM</name>
<protein>
    <submittedName>
        <fullName evidence="1">TIGR02677 family protein</fullName>
    </submittedName>
</protein>
<gene>
    <name evidence="1" type="ORF">SAMN02745133_00493</name>
</gene>
<accession>A0A1M4TWC0</accession>
<dbReference type="AlphaFoldDB" id="A0A1M4TWC0"/>
<dbReference type="Pfam" id="PF09660">
    <property type="entry name" value="DUF2397"/>
    <property type="match status" value="1"/>
</dbReference>